<gene>
    <name evidence="2" type="ORF">E0485_05790</name>
</gene>
<dbReference type="RefSeq" id="WP_132417030.1">
    <property type="nucleotide sequence ID" value="NZ_SKFG01000003.1"/>
</dbReference>
<dbReference type="Proteomes" id="UP000295418">
    <property type="component" value="Unassembled WGS sequence"/>
</dbReference>
<dbReference type="InterPro" id="IPR012854">
    <property type="entry name" value="Cu_amine_oxidase-like_N"/>
</dbReference>
<feature type="domain" description="Copper amine oxidase-like N-terminal" evidence="1">
    <location>
        <begin position="61"/>
        <end position="101"/>
    </location>
</feature>
<name>A0A4V2WPH6_9BACL</name>
<comment type="caution">
    <text evidence="2">The sequence shown here is derived from an EMBL/GenBank/DDBJ whole genome shotgun (WGS) entry which is preliminary data.</text>
</comment>
<accession>A0A4V2WPH6</accession>
<organism evidence="2 3">
    <name type="scientific">Paenibacillus albiflavus</name>
    <dbReference type="NCBI Taxonomy" id="2545760"/>
    <lineage>
        <taxon>Bacteria</taxon>
        <taxon>Bacillati</taxon>
        <taxon>Bacillota</taxon>
        <taxon>Bacilli</taxon>
        <taxon>Bacillales</taxon>
        <taxon>Paenibacillaceae</taxon>
        <taxon>Paenibacillus</taxon>
    </lineage>
</organism>
<protein>
    <recommendedName>
        <fullName evidence="1">Copper amine oxidase-like N-terminal domain-containing protein</fullName>
    </recommendedName>
</protein>
<evidence type="ECO:0000313" key="2">
    <source>
        <dbReference type="EMBL" id="TCZ79372.1"/>
    </source>
</evidence>
<evidence type="ECO:0000313" key="3">
    <source>
        <dbReference type="Proteomes" id="UP000295418"/>
    </source>
</evidence>
<dbReference type="EMBL" id="SKFG01000003">
    <property type="protein sequence ID" value="TCZ79372.1"/>
    <property type="molecule type" value="Genomic_DNA"/>
</dbReference>
<keyword evidence="3" id="KW-1185">Reference proteome</keyword>
<evidence type="ECO:0000259" key="1">
    <source>
        <dbReference type="Pfam" id="PF07833"/>
    </source>
</evidence>
<dbReference type="AlphaFoldDB" id="A0A4V2WPH6"/>
<dbReference type="Pfam" id="PF07833">
    <property type="entry name" value="Cu_amine_oxidN1"/>
    <property type="match status" value="1"/>
</dbReference>
<dbReference type="OrthoDB" id="337615at2"/>
<reference evidence="2 3" key="1">
    <citation type="submission" date="2019-03" db="EMBL/GenBank/DDBJ databases">
        <authorList>
            <person name="Kim M.K.M."/>
        </authorList>
    </citation>
    <scope>NUCLEOTIDE SEQUENCE [LARGE SCALE GENOMIC DNA]</scope>
    <source>
        <strain evidence="2 3">18JY21-1</strain>
    </source>
</reference>
<sequence length="235" mass="26389">MKINKTIICLTLICVFIIGGSLGATASSYYEKISAYLDSGINLKIHGRDFKPIDTKGNVITPINYQGSTYLPLRAVAEAVGLPVQWDDKTRTSSLGYSSIQLNNETSTSFVDIEISGGWHPSYITPIKKTYSNWFMGVTFEIRPSGGSTLNELVNKNKEEVQKFVKFIDTSSIELDGLKGILIDFESNDAHSKRAIIPSDNSDEYYVIEVFIEKSKYEENKSEIEKILNTFERQK</sequence>
<proteinExistence type="predicted"/>